<protein>
    <recommendedName>
        <fullName evidence="7">Kinesin-like protein</fullName>
    </recommendedName>
</protein>
<reference evidence="11 12" key="1">
    <citation type="submission" date="2016-07" db="EMBL/GenBank/DDBJ databases">
        <title>Pervasive Adenine N6-methylation of Active Genes in Fungi.</title>
        <authorList>
            <consortium name="DOE Joint Genome Institute"/>
            <person name="Mondo S.J."/>
            <person name="Dannebaum R.O."/>
            <person name="Kuo R.C."/>
            <person name="Labutti K."/>
            <person name="Haridas S."/>
            <person name="Kuo A."/>
            <person name="Salamov A."/>
            <person name="Ahrendt S.R."/>
            <person name="Lipzen A."/>
            <person name="Sullivan W."/>
            <person name="Andreopoulos W.B."/>
            <person name="Clum A."/>
            <person name="Lindquist E."/>
            <person name="Daum C."/>
            <person name="Ramamoorthy G.K."/>
            <person name="Gryganskyi A."/>
            <person name="Culley D."/>
            <person name="Magnuson J.K."/>
            <person name="James T.Y."/>
            <person name="O'Malley M.A."/>
            <person name="Stajich J.E."/>
            <person name="Spatafora J.W."/>
            <person name="Visel A."/>
            <person name="Grigoriev I.V."/>
        </authorList>
    </citation>
    <scope>NUCLEOTIDE SEQUENCE [LARGE SCALE GENOMIC DNA]</scope>
    <source>
        <strain evidence="11 12">CBS 129021</strain>
    </source>
</reference>
<feature type="region of interest" description="Disordered" evidence="9">
    <location>
        <begin position="1"/>
        <end position="187"/>
    </location>
</feature>
<evidence type="ECO:0000256" key="4">
    <source>
        <dbReference type="ARBA" id="ARBA00022840"/>
    </source>
</evidence>
<dbReference type="GO" id="GO:0008017">
    <property type="term" value="F:microtubule binding"/>
    <property type="evidence" value="ECO:0007669"/>
    <property type="project" value="InterPro"/>
</dbReference>
<feature type="coiled-coil region" evidence="8">
    <location>
        <begin position="215"/>
        <end position="459"/>
    </location>
</feature>
<evidence type="ECO:0000256" key="3">
    <source>
        <dbReference type="ARBA" id="ARBA00022741"/>
    </source>
</evidence>
<sequence length="819" mass="91016">MDAENSLPKPSGLRPPSTTRLPQLSSSTTATFTAQSGLLQEMTDSQNNTRAQQSSMGAPSNGLKRGLAPPISQPEPKRKTLADKAGTDFPGSRIHKAAPTPARSIVKGASLKDMAHVKPSVPVPRTISSYGSSTSRQTSNSSYASSIGPSSRPSSRQARSASVRSGASKNGRPATSMAIREEDQGNAWDVDERLGNFESEFKAMKDMINNSISGQKSLEEDVAAVRLKASELEQLRNDLETKKSELQTELDDAERRIFTLTRELEDEKRARRNDLEDLMRNHRNDVDNRMREFSREKDDLERAARKRLDDAKEQLANDFAKQLGEAHKAFEELEKMLEEERRTAAMRGEANGKDLELQMAQLDDTRKELDRARKTHDDLNALIMRKEARITDLEHQVLEGQKALVHLKGNEQEQLQSFKKMSDEKQAALDQAADALRQAEEAKAKLRIEESRRRKLFEQLQTLKGNIRVMCRIRPGRNETGNAEIKTELGDYDDHMGKMTVMVPSNKYDGQEVLQPKQYDFERVFEQHEGNRAVFEEISQLIQSALDGQRVCIFCYGQTGSGKTYTMSSGEGSIIPNSIKMIYEQAEALKDAGWSYKMWGSFTEVYNEKLFDLLGEDGTRNQVDLRQDPATKKYFVDSKPTLLESPGEVASMLQTASKNRITAATKMNRESSRSHSVFTLKLSGVDIEGNTSEGVLNLIDLAGSERIKDSQVEGVNLTEATSINKSLSTLSQVMMALAEQASHIPYRNSTLTKLLESCLGGSCKTLMFVMISPLSDDIKETVSSLEFATTVSKAKTSHQPGALKAVKTGGSKLAAPKKR</sequence>
<keyword evidence="12" id="KW-1185">Reference proteome</keyword>
<name>A0A1Y2EHV0_9PEZI</name>
<feature type="domain" description="Kinesin motor" evidence="10">
    <location>
        <begin position="466"/>
        <end position="794"/>
    </location>
</feature>
<dbReference type="OrthoDB" id="3176171at2759"/>
<organism evidence="11 12">
    <name type="scientific">Pseudomassariella vexata</name>
    <dbReference type="NCBI Taxonomy" id="1141098"/>
    <lineage>
        <taxon>Eukaryota</taxon>
        <taxon>Fungi</taxon>
        <taxon>Dikarya</taxon>
        <taxon>Ascomycota</taxon>
        <taxon>Pezizomycotina</taxon>
        <taxon>Sordariomycetes</taxon>
        <taxon>Xylariomycetidae</taxon>
        <taxon>Amphisphaeriales</taxon>
        <taxon>Pseudomassariaceae</taxon>
        <taxon>Pseudomassariella</taxon>
    </lineage>
</organism>
<dbReference type="STRING" id="1141098.A0A1Y2EHV0"/>
<keyword evidence="2 7" id="KW-0493">Microtubule</keyword>
<dbReference type="InterPro" id="IPR001752">
    <property type="entry name" value="Kinesin_motor_dom"/>
</dbReference>
<dbReference type="InParanoid" id="A0A1Y2EHV0"/>
<dbReference type="PANTHER" id="PTHR47972">
    <property type="entry name" value="KINESIN-LIKE PROTEIN KLP-3"/>
    <property type="match status" value="1"/>
</dbReference>
<comment type="caution">
    <text evidence="11">The sequence shown here is derived from an EMBL/GenBank/DDBJ whole genome shotgun (WGS) entry which is preliminary data.</text>
</comment>
<proteinExistence type="inferred from homology"/>
<dbReference type="AlphaFoldDB" id="A0A1Y2EHV0"/>
<evidence type="ECO:0000313" key="12">
    <source>
        <dbReference type="Proteomes" id="UP000193689"/>
    </source>
</evidence>
<feature type="compositionally biased region" description="Polar residues" evidence="9">
    <location>
        <begin position="42"/>
        <end position="58"/>
    </location>
</feature>
<evidence type="ECO:0000313" key="11">
    <source>
        <dbReference type="EMBL" id="ORY71007.1"/>
    </source>
</evidence>
<dbReference type="GO" id="GO:0003777">
    <property type="term" value="F:microtubule motor activity"/>
    <property type="evidence" value="ECO:0007669"/>
    <property type="project" value="InterPro"/>
</dbReference>
<evidence type="ECO:0000259" key="10">
    <source>
        <dbReference type="PROSITE" id="PS50067"/>
    </source>
</evidence>
<dbReference type="GO" id="GO:0005874">
    <property type="term" value="C:microtubule"/>
    <property type="evidence" value="ECO:0007669"/>
    <property type="project" value="UniProtKB-KW"/>
</dbReference>
<dbReference type="RefSeq" id="XP_040720599.1">
    <property type="nucleotide sequence ID" value="XM_040859040.1"/>
</dbReference>
<evidence type="ECO:0000256" key="9">
    <source>
        <dbReference type="SAM" id="MobiDB-lite"/>
    </source>
</evidence>
<dbReference type="InterPro" id="IPR027417">
    <property type="entry name" value="P-loop_NTPase"/>
</dbReference>
<dbReference type="PRINTS" id="PR00380">
    <property type="entry name" value="KINESINHEAVY"/>
</dbReference>
<dbReference type="Proteomes" id="UP000193689">
    <property type="component" value="Unassembled WGS sequence"/>
</dbReference>
<evidence type="ECO:0000256" key="6">
    <source>
        <dbReference type="PROSITE-ProRule" id="PRU00283"/>
    </source>
</evidence>
<feature type="binding site" evidence="6">
    <location>
        <begin position="557"/>
        <end position="564"/>
    </location>
    <ligand>
        <name>ATP</name>
        <dbReference type="ChEBI" id="CHEBI:30616"/>
    </ligand>
</feature>
<dbReference type="PROSITE" id="PS50067">
    <property type="entry name" value="KINESIN_MOTOR_2"/>
    <property type="match status" value="1"/>
</dbReference>
<keyword evidence="8" id="KW-0175">Coiled coil</keyword>
<dbReference type="Pfam" id="PF00225">
    <property type="entry name" value="Kinesin"/>
    <property type="match status" value="1"/>
</dbReference>
<dbReference type="SMART" id="SM00129">
    <property type="entry name" value="KISc"/>
    <property type="match status" value="1"/>
</dbReference>
<feature type="compositionally biased region" description="Basic and acidic residues" evidence="9">
    <location>
        <begin position="75"/>
        <end position="86"/>
    </location>
</feature>
<evidence type="ECO:0000256" key="8">
    <source>
        <dbReference type="SAM" id="Coils"/>
    </source>
</evidence>
<evidence type="ECO:0000256" key="1">
    <source>
        <dbReference type="ARBA" id="ARBA00010899"/>
    </source>
</evidence>
<dbReference type="GO" id="GO:0005524">
    <property type="term" value="F:ATP binding"/>
    <property type="evidence" value="ECO:0007669"/>
    <property type="project" value="UniProtKB-UniRule"/>
</dbReference>
<feature type="compositionally biased region" description="Low complexity" evidence="9">
    <location>
        <begin position="128"/>
        <end position="168"/>
    </location>
</feature>
<dbReference type="EMBL" id="MCFJ01000001">
    <property type="protein sequence ID" value="ORY71007.1"/>
    <property type="molecule type" value="Genomic_DNA"/>
</dbReference>
<gene>
    <name evidence="11" type="ORF">BCR38DRAFT_415689</name>
</gene>
<evidence type="ECO:0000256" key="7">
    <source>
        <dbReference type="RuleBase" id="RU000394"/>
    </source>
</evidence>
<keyword evidence="3 6" id="KW-0547">Nucleotide-binding</keyword>
<evidence type="ECO:0000256" key="5">
    <source>
        <dbReference type="ARBA" id="ARBA00023175"/>
    </source>
</evidence>
<comment type="similarity">
    <text evidence="1">Belongs to the TRAFAC class myosin-kinesin ATPase superfamily. Kinesin family. KIN-14 subfamily.</text>
</comment>
<dbReference type="GeneID" id="63775252"/>
<dbReference type="GO" id="GO:0016787">
    <property type="term" value="F:hydrolase activity"/>
    <property type="evidence" value="ECO:0007669"/>
    <property type="project" value="UniProtKB-KW"/>
</dbReference>
<dbReference type="PROSITE" id="PS00411">
    <property type="entry name" value="KINESIN_MOTOR_1"/>
    <property type="match status" value="1"/>
</dbReference>
<evidence type="ECO:0000256" key="2">
    <source>
        <dbReference type="ARBA" id="ARBA00022701"/>
    </source>
</evidence>
<dbReference type="GO" id="GO:0007018">
    <property type="term" value="P:microtubule-based movement"/>
    <property type="evidence" value="ECO:0007669"/>
    <property type="project" value="InterPro"/>
</dbReference>
<dbReference type="InterPro" id="IPR019821">
    <property type="entry name" value="Kinesin_motor_CS"/>
</dbReference>
<dbReference type="PANTHER" id="PTHR47972:SF45">
    <property type="entry name" value="PROTEIN CLARET SEGREGATIONAL"/>
    <property type="match status" value="1"/>
</dbReference>
<dbReference type="InterPro" id="IPR036961">
    <property type="entry name" value="Kinesin_motor_dom_sf"/>
</dbReference>
<dbReference type="SUPFAM" id="SSF52540">
    <property type="entry name" value="P-loop containing nucleoside triphosphate hydrolases"/>
    <property type="match status" value="1"/>
</dbReference>
<dbReference type="FunCoup" id="A0A1Y2EHV0">
    <property type="interactions" value="312"/>
</dbReference>
<dbReference type="Gene3D" id="3.40.850.10">
    <property type="entry name" value="Kinesin motor domain"/>
    <property type="match status" value="1"/>
</dbReference>
<feature type="region of interest" description="Disordered" evidence="9">
    <location>
        <begin position="798"/>
        <end position="819"/>
    </location>
</feature>
<keyword evidence="11" id="KW-0378">Hydrolase</keyword>
<keyword evidence="5 6" id="KW-0505">Motor protein</keyword>
<feature type="compositionally biased region" description="Low complexity" evidence="9">
    <location>
        <begin position="25"/>
        <end position="36"/>
    </location>
</feature>
<dbReference type="InterPro" id="IPR027640">
    <property type="entry name" value="Kinesin-like_fam"/>
</dbReference>
<keyword evidence="4 6" id="KW-0067">ATP-binding</keyword>
<accession>A0A1Y2EHV0</accession>